<dbReference type="GO" id="GO:0008239">
    <property type="term" value="F:dipeptidyl-peptidase activity"/>
    <property type="evidence" value="ECO:0007669"/>
    <property type="project" value="TreeGrafter"/>
</dbReference>
<keyword evidence="3 6" id="KW-0732">Signal</keyword>
<dbReference type="InterPro" id="IPR042269">
    <property type="entry name" value="Ser_carbopepase_S28_SKS"/>
</dbReference>
<dbReference type="InterPro" id="IPR029058">
    <property type="entry name" value="AB_hydrolase_fold"/>
</dbReference>
<organism evidence="7 8">
    <name type="scientific">Clunio marinus</name>
    <dbReference type="NCBI Taxonomy" id="568069"/>
    <lineage>
        <taxon>Eukaryota</taxon>
        <taxon>Metazoa</taxon>
        <taxon>Ecdysozoa</taxon>
        <taxon>Arthropoda</taxon>
        <taxon>Hexapoda</taxon>
        <taxon>Insecta</taxon>
        <taxon>Pterygota</taxon>
        <taxon>Neoptera</taxon>
        <taxon>Endopterygota</taxon>
        <taxon>Diptera</taxon>
        <taxon>Nematocera</taxon>
        <taxon>Chironomoidea</taxon>
        <taxon>Chironomidae</taxon>
        <taxon>Clunio</taxon>
    </lineage>
</organism>
<evidence type="ECO:0000256" key="4">
    <source>
        <dbReference type="ARBA" id="ARBA00022801"/>
    </source>
</evidence>
<gene>
    <name evidence="7" type="ORF">CLUMA_CG015080</name>
</gene>
<dbReference type="PANTHER" id="PTHR11010">
    <property type="entry name" value="PROTEASE S28 PRO-X CARBOXYPEPTIDASE-RELATED"/>
    <property type="match status" value="1"/>
</dbReference>
<accession>A0A1J1ITU4</accession>
<keyword evidence="4" id="KW-0378">Hydrolase</keyword>
<keyword evidence="2" id="KW-0645">Protease</keyword>
<dbReference type="GO" id="GO:0070008">
    <property type="term" value="F:serine-type exopeptidase activity"/>
    <property type="evidence" value="ECO:0007669"/>
    <property type="project" value="InterPro"/>
</dbReference>
<reference evidence="7 8" key="1">
    <citation type="submission" date="2015-04" db="EMBL/GenBank/DDBJ databases">
        <authorList>
            <person name="Syromyatnikov M.Y."/>
            <person name="Popov V.N."/>
        </authorList>
    </citation>
    <scope>NUCLEOTIDE SEQUENCE [LARGE SCALE GENOMIC DNA]</scope>
</reference>
<sequence>MRLIIFGVFLCLTQSSYGFFGYTRKYNNHEEPFLPHTNRILLINPKTIGEKWIEQRLDHFNPQDERKWMMRYFENDEHYIPNGPIFIYVGGEWSISAGSISAGSHIYDLAKEHNGILFYTEHRYYGKSHPTTNTSTENLRFLNIDQALADLAFFINHIKSRSSDLTNSRVIMVGGSYSATMVAWMRKKFPHLVTGSWASSAPLEALLDFYEYKEVMTNAIKLVGGDECAETFKNAFKEMEHLVEIGETRRLHLAFNLCSSLDLTQDIPHFFYELSDIVAGLVQGHRPGNIERACDYMKDQKETLDKDELDAFAAWIRKGSWTCLDMSYQNNVIKFTNIEWGSEANRQMRQWIYQTCSEFAWFQTSTSKNQIFGTTYPVDYFLKLCQDLYDNSFNLTTIEQNIARTNTFYGALKLSLTNVFFTHGGLDPWHPTGILEDLNESTPVVVLPLNAHVSDLGQISSYDSPELKATKEKIQELVRQWLNE</sequence>
<evidence type="ECO:0000256" key="5">
    <source>
        <dbReference type="ARBA" id="ARBA00023180"/>
    </source>
</evidence>
<dbReference type="Gene3D" id="3.40.50.1820">
    <property type="entry name" value="alpha/beta hydrolase"/>
    <property type="match status" value="1"/>
</dbReference>
<feature type="signal peptide" evidence="6">
    <location>
        <begin position="1"/>
        <end position="18"/>
    </location>
</feature>
<dbReference type="EMBL" id="CVRI01000057">
    <property type="protein sequence ID" value="CRL02526.1"/>
    <property type="molecule type" value="Genomic_DNA"/>
</dbReference>
<feature type="chain" id="PRO_5013266831" evidence="6">
    <location>
        <begin position="19"/>
        <end position="484"/>
    </location>
</feature>
<comment type="similarity">
    <text evidence="1">Belongs to the peptidase S28 family.</text>
</comment>
<evidence type="ECO:0000256" key="6">
    <source>
        <dbReference type="SAM" id="SignalP"/>
    </source>
</evidence>
<dbReference type="Pfam" id="PF05577">
    <property type="entry name" value="Peptidase_S28"/>
    <property type="match status" value="1"/>
</dbReference>
<proteinExistence type="inferred from homology"/>
<protein>
    <submittedName>
        <fullName evidence="7">CLUMA_CG015080, isoform A</fullName>
    </submittedName>
</protein>
<evidence type="ECO:0000256" key="1">
    <source>
        <dbReference type="ARBA" id="ARBA00011079"/>
    </source>
</evidence>
<name>A0A1J1ITU4_9DIPT</name>
<dbReference type="InterPro" id="IPR008758">
    <property type="entry name" value="Peptidase_S28"/>
</dbReference>
<dbReference type="AlphaFoldDB" id="A0A1J1ITU4"/>
<dbReference type="PANTHER" id="PTHR11010:SF5">
    <property type="entry name" value="RE36938P-RELATED"/>
    <property type="match status" value="1"/>
</dbReference>
<keyword evidence="8" id="KW-1185">Reference proteome</keyword>
<dbReference type="SUPFAM" id="SSF53474">
    <property type="entry name" value="alpha/beta-Hydrolases"/>
    <property type="match status" value="1"/>
</dbReference>
<evidence type="ECO:0000313" key="8">
    <source>
        <dbReference type="Proteomes" id="UP000183832"/>
    </source>
</evidence>
<evidence type="ECO:0000256" key="2">
    <source>
        <dbReference type="ARBA" id="ARBA00022670"/>
    </source>
</evidence>
<dbReference type="Proteomes" id="UP000183832">
    <property type="component" value="Unassembled WGS sequence"/>
</dbReference>
<evidence type="ECO:0000256" key="3">
    <source>
        <dbReference type="ARBA" id="ARBA00022729"/>
    </source>
</evidence>
<evidence type="ECO:0000313" key="7">
    <source>
        <dbReference type="EMBL" id="CRL02526.1"/>
    </source>
</evidence>
<keyword evidence="5" id="KW-0325">Glycoprotein</keyword>
<dbReference type="Gene3D" id="1.20.120.980">
    <property type="entry name" value="Serine carboxypeptidase S28, SKS domain"/>
    <property type="match status" value="1"/>
</dbReference>
<dbReference type="GO" id="GO:0006508">
    <property type="term" value="P:proteolysis"/>
    <property type="evidence" value="ECO:0007669"/>
    <property type="project" value="UniProtKB-KW"/>
</dbReference>
<dbReference type="OrthoDB" id="1735038at2759"/>